<proteinExistence type="predicted"/>
<evidence type="ECO:0000313" key="3">
    <source>
        <dbReference type="Proteomes" id="UP000583279"/>
    </source>
</evidence>
<reference evidence="1 4" key="1">
    <citation type="submission" date="2019-11" db="EMBL/GenBank/DDBJ databases">
        <title>Epiphytic Pseudomonas syringae from cherry orchards.</title>
        <authorList>
            <person name="Hulin M.T."/>
        </authorList>
    </citation>
    <scope>NUCLEOTIDE SEQUENCE [LARGE SCALE GENOMIC DNA]</scope>
    <source>
        <strain evidence="1 4">PA-6-3B</strain>
    </source>
</reference>
<organism evidence="2 3">
    <name type="scientific">Pseudomonas lactis</name>
    <dbReference type="NCBI Taxonomy" id="1615674"/>
    <lineage>
        <taxon>Bacteria</taxon>
        <taxon>Pseudomonadati</taxon>
        <taxon>Pseudomonadota</taxon>
        <taxon>Gammaproteobacteria</taxon>
        <taxon>Pseudomonadales</taxon>
        <taxon>Pseudomonadaceae</taxon>
        <taxon>Pseudomonas</taxon>
    </lineage>
</organism>
<dbReference type="AlphaFoldDB" id="A0A7Y1LD45"/>
<sequence>MTDTKLEASPPAEGGGVLYPLLGFCDPAKSLHDKWARGCPPSACKHAGSYEVSLLSTDRGEECPSLKVKGRGAERLDSSFHDSSSKANKFVCSVVLIHRLNIVRLKDIAYHKGRIAVPKKLSEHITTLSKAGKDDYLKRLLDEASGT</sequence>
<protein>
    <submittedName>
        <fullName evidence="2">Uncharacterized protein</fullName>
    </submittedName>
</protein>
<dbReference type="EMBL" id="WKDU01000036">
    <property type="protein sequence ID" value="MCF5155590.1"/>
    <property type="molecule type" value="Genomic_DNA"/>
</dbReference>
<name>A0A7Y1LD45_9PSED</name>
<dbReference type="Proteomes" id="UP000583279">
    <property type="component" value="Unassembled WGS sequence"/>
</dbReference>
<dbReference type="Proteomes" id="UP000814074">
    <property type="component" value="Unassembled WGS sequence"/>
</dbReference>
<dbReference type="EMBL" id="JAAQYK010000002">
    <property type="protein sequence ID" value="NNA43921.1"/>
    <property type="molecule type" value="Genomic_DNA"/>
</dbReference>
<gene>
    <name evidence="1" type="ORF">GIW47_23605</name>
    <name evidence="2" type="ORF">HBO18_07215</name>
</gene>
<accession>A0A7Y1LD45</accession>
<dbReference type="RefSeq" id="WP_147412229.1">
    <property type="nucleotide sequence ID" value="NZ_JAAQYJ010000002.1"/>
</dbReference>
<reference evidence="2 3" key="2">
    <citation type="journal article" date="2020" name="Front. Microbiol.">
        <title>Genetic Organization of the aprX-lipA2 Operon Affects the Proteolytic Potential of Pseudomonas Species in Milk.</title>
        <authorList>
            <person name="Maier C."/>
            <person name="Huptas C."/>
            <person name="von Neubeck M."/>
            <person name="Scherer S."/>
            <person name="Wenning M."/>
            <person name="Lucking G."/>
        </authorList>
    </citation>
    <scope>NUCLEOTIDE SEQUENCE [LARGE SCALE GENOMIC DNA]</scope>
    <source>
        <strain evidence="2 3">WS 4997</strain>
    </source>
</reference>
<evidence type="ECO:0000313" key="1">
    <source>
        <dbReference type="EMBL" id="MCF5155590.1"/>
    </source>
</evidence>
<comment type="caution">
    <text evidence="2">The sequence shown here is derived from an EMBL/GenBank/DDBJ whole genome shotgun (WGS) entry which is preliminary data.</text>
</comment>
<keyword evidence="4" id="KW-1185">Reference proteome</keyword>
<evidence type="ECO:0000313" key="4">
    <source>
        <dbReference type="Proteomes" id="UP000814074"/>
    </source>
</evidence>
<evidence type="ECO:0000313" key="2">
    <source>
        <dbReference type="EMBL" id="NNA43921.1"/>
    </source>
</evidence>